<feature type="domain" description="VOC" evidence="1">
    <location>
        <begin position="130"/>
        <end position="245"/>
    </location>
</feature>
<dbReference type="InterPro" id="IPR004360">
    <property type="entry name" value="Glyas_Fos-R_dOase_dom"/>
</dbReference>
<dbReference type="RefSeq" id="WP_161716919.1">
    <property type="nucleotide sequence ID" value="NZ_JAAAPO010000001.1"/>
</dbReference>
<sequence>MTPDAPGSRTFYQDVVGWEMTVGTKPPLFYGAINRADGRAIGGVMPLGPDLVAQGAKPRWVGYITVDDVDASAGLITRLGGHILMPRMDLEVGAFVLAADPWGACFYIMTPNPGAGDGASQAFSPTDVGSIGWNEVFTDDQPAALAFYREVFGWEEAGSMDLGALGNYVFLSRRGVLIGAVMHRQRNTHGFGWNHYIRVANITSAHRAAIAAGAKVFHGPTDVPGGEQIMNGVDPQGATFAMIGMKGD</sequence>
<keyword evidence="3" id="KW-1185">Reference proteome</keyword>
<accession>A0ABW9XAW9</accession>
<name>A0ABW9XAW9_9SPHN</name>
<dbReference type="PANTHER" id="PTHR33993">
    <property type="entry name" value="GLYOXALASE-RELATED"/>
    <property type="match status" value="1"/>
</dbReference>
<dbReference type="InterPro" id="IPR029068">
    <property type="entry name" value="Glyas_Bleomycin-R_OHBP_Dase"/>
</dbReference>
<organism evidence="2 3">
    <name type="scientific">Novosphingobium ovatum</name>
    <dbReference type="NCBI Taxonomy" id="1908523"/>
    <lineage>
        <taxon>Bacteria</taxon>
        <taxon>Pseudomonadati</taxon>
        <taxon>Pseudomonadota</taxon>
        <taxon>Alphaproteobacteria</taxon>
        <taxon>Sphingomonadales</taxon>
        <taxon>Sphingomonadaceae</taxon>
        <taxon>Novosphingobium</taxon>
    </lineage>
</organism>
<feature type="domain" description="VOC" evidence="1">
    <location>
        <begin position="1"/>
        <end position="111"/>
    </location>
</feature>
<dbReference type="InterPro" id="IPR037523">
    <property type="entry name" value="VOC_core"/>
</dbReference>
<dbReference type="Pfam" id="PF00903">
    <property type="entry name" value="Glyoxalase"/>
    <property type="match status" value="1"/>
</dbReference>
<evidence type="ECO:0000259" key="1">
    <source>
        <dbReference type="PROSITE" id="PS51819"/>
    </source>
</evidence>
<dbReference type="Proteomes" id="UP000753724">
    <property type="component" value="Unassembled WGS sequence"/>
</dbReference>
<dbReference type="Gene3D" id="3.10.180.10">
    <property type="entry name" value="2,3-Dihydroxybiphenyl 1,2-Dioxygenase, domain 1"/>
    <property type="match status" value="2"/>
</dbReference>
<evidence type="ECO:0000313" key="2">
    <source>
        <dbReference type="EMBL" id="NBC35673.1"/>
    </source>
</evidence>
<proteinExistence type="predicted"/>
<dbReference type="SUPFAM" id="SSF54593">
    <property type="entry name" value="Glyoxalase/Bleomycin resistance protein/Dihydroxybiphenyl dioxygenase"/>
    <property type="match status" value="2"/>
</dbReference>
<protein>
    <submittedName>
        <fullName evidence="2">VOC family protein</fullName>
    </submittedName>
</protein>
<dbReference type="PANTHER" id="PTHR33993:SF14">
    <property type="entry name" value="GB|AAF24581.1"/>
    <property type="match status" value="1"/>
</dbReference>
<evidence type="ECO:0000313" key="3">
    <source>
        <dbReference type="Proteomes" id="UP000753724"/>
    </source>
</evidence>
<dbReference type="PROSITE" id="PS51819">
    <property type="entry name" value="VOC"/>
    <property type="match status" value="2"/>
</dbReference>
<comment type="caution">
    <text evidence="2">The sequence shown here is derived from an EMBL/GenBank/DDBJ whole genome shotgun (WGS) entry which is preliminary data.</text>
</comment>
<reference evidence="3" key="1">
    <citation type="submission" date="2020-01" db="EMBL/GenBank/DDBJ databases">
        <title>Sphingomonas sp. strain CSW-10.</title>
        <authorList>
            <person name="Chen W.-M."/>
        </authorList>
    </citation>
    <scope>NUCLEOTIDE SEQUENCE [LARGE SCALE GENOMIC DNA]</scope>
    <source>
        <strain evidence="3">FSY-8</strain>
    </source>
</reference>
<dbReference type="EMBL" id="JAAAPO010000001">
    <property type="protein sequence ID" value="NBC35673.1"/>
    <property type="molecule type" value="Genomic_DNA"/>
</dbReference>
<dbReference type="InterPro" id="IPR052164">
    <property type="entry name" value="Anthracycline_SecMetBiosynth"/>
</dbReference>
<gene>
    <name evidence="2" type="ORF">GTZ99_03785</name>
</gene>